<keyword evidence="4 8" id="KW-0732">Signal</keyword>
<keyword evidence="5" id="KW-0325">Glycoprotein</keyword>
<evidence type="ECO:0000256" key="1">
    <source>
        <dbReference type="ARBA" id="ARBA00004613"/>
    </source>
</evidence>
<proteinExistence type="inferred from homology"/>
<dbReference type="GO" id="GO:0005576">
    <property type="term" value="C:extracellular region"/>
    <property type="evidence" value="ECO:0007669"/>
    <property type="project" value="UniProtKB-SubCell"/>
</dbReference>
<evidence type="ECO:0000256" key="8">
    <source>
        <dbReference type="SAM" id="SignalP"/>
    </source>
</evidence>
<name>A0A8J5SQ42_ZIZPA</name>
<dbReference type="Proteomes" id="UP000729402">
    <property type="component" value="Unassembled WGS sequence"/>
</dbReference>
<reference evidence="9" key="1">
    <citation type="journal article" date="2021" name="bioRxiv">
        <title>Whole Genome Assembly and Annotation of Northern Wild Rice, Zizania palustris L., Supports a Whole Genome Duplication in the Zizania Genus.</title>
        <authorList>
            <person name="Haas M."/>
            <person name="Kono T."/>
            <person name="Macchietto M."/>
            <person name="Millas R."/>
            <person name="McGilp L."/>
            <person name="Shao M."/>
            <person name="Duquette J."/>
            <person name="Hirsch C.N."/>
            <person name="Kimball J."/>
        </authorList>
    </citation>
    <scope>NUCLEOTIDE SEQUENCE</scope>
    <source>
        <tissue evidence="9">Fresh leaf tissue</tissue>
    </source>
</reference>
<gene>
    <name evidence="9" type="ORF">GUJ93_ZPchr0007g5095</name>
</gene>
<organism evidence="9 10">
    <name type="scientific">Zizania palustris</name>
    <name type="common">Northern wild rice</name>
    <dbReference type="NCBI Taxonomy" id="103762"/>
    <lineage>
        <taxon>Eukaryota</taxon>
        <taxon>Viridiplantae</taxon>
        <taxon>Streptophyta</taxon>
        <taxon>Embryophyta</taxon>
        <taxon>Tracheophyta</taxon>
        <taxon>Spermatophyta</taxon>
        <taxon>Magnoliopsida</taxon>
        <taxon>Liliopsida</taxon>
        <taxon>Poales</taxon>
        <taxon>Poaceae</taxon>
        <taxon>BOP clade</taxon>
        <taxon>Oryzoideae</taxon>
        <taxon>Oryzeae</taxon>
        <taxon>Zizaniinae</taxon>
        <taxon>Zizania</taxon>
    </lineage>
</organism>
<evidence type="ECO:0000313" key="10">
    <source>
        <dbReference type="Proteomes" id="UP000729402"/>
    </source>
</evidence>
<dbReference type="PANTHER" id="PTHR33869:SF4">
    <property type="match status" value="1"/>
</dbReference>
<evidence type="ECO:0000256" key="5">
    <source>
        <dbReference type="ARBA" id="ARBA00023180"/>
    </source>
</evidence>
<dbReference type="AlphaFoldDB" id="A0A8J5SQ42"/>
<feature type="signal peptide" evidence="8">
    <location>
        <begin position="1"/>
        <end position="25"/>
    </location>
</feature>
<keyword evidence="10" id="KW-1185">Reference proteome</keyword>
<evidence type="ECO:0000256" key="3">
    <source>
        <dbReference type="ARBA" id="ARBA00022525"/>
    </source>
</evidence>
<dbReference type="EMBL" id="JAAALK010000282">
    <property type="protein sequence ID" value="KAG8077960.1"/>
    <property type="molecule type" value="Genomic_DNA"/>
</dbReference>
<keyword evidence="6" id="KW-0379">Hydroxylation</keyword>
<comment type="subcellular location">
    <subcellularLocation>
        <location evidence="1">Secreted</location>
    </subcellularLocation>
</comment>
<sequence>MASGRISCIVLCLALIVVAAGAGLAATPAEARALAGGGSFGIGGLRRGRWNNARSLQGGKREVPGGPDPQHHC</sequence>
<feature type="region of interest" description="Disordered" evidence="7">
    <location>
        <begin position="53"/>
        <end position="73"/>
    </location>
</feature>
<keyword evidence="3" id="KW-0964">Secreted</keyword>
<dbReference type="InterPro" id="IPR039616">
    <property type="entry name" value="CLE1-4"/>
</dbReference>
<comment type="caution">
    <text evidence="9">The sequence shown here is derived from an EMBL/GenBank/DDBJ whole genome shotgun (WGS) entry which is preliminary data.</text>
</comment>
<feature type="compositionally biased region" description="Basic and acidic residues" evidence="7">
    <location>
        <begin position="59"/>
        <end position="73"/>
    </location>
</feature>
<reference evidence="9" key="2">
    <citation type="submission" date="2021-02" db="EMBL/GenBank/DDBJ databases">
        <authorList>
            <person name="Kimball J.A."/>
            <person name="Haas M.W."/>
            <person name="Macchietto M."/>
            <person name="Kono T."/>
            <person name="Duquette J."/>
            <person name="Shao M."/>
        </authorList>
    </citation>
    <scope>NUCLEOTIDE SEQUENCE</scope>
    <source>
        <tissue evidence="9">Fresh leaf tissue</tissue>
    </source>
</reference>
<dbReference type="GO" id="GO:0033612">
    <property type="term" value="F:receptor serine/threonine kinase binding"/>
    <property type="evidence" value="ECO:0007669"/>
    <property type="project" value="TreeGrafter"/>
</dbReference>
<evidence type="ECO:0000256" key="7">
    <source>
        <dbReference type="SAM" id="MobiDB-lite"/>
    </source>
</evidence>
<protein>
    <submittedName>
        <fullName evidence="9">Uncharacterized protein</fullName>
    </submittedName>
</protein>
<evidence type="ECO:0000256" key="6">
    <source>
        <dbReference type="ARBA" id="ARBA00023278"/>
    </source>
</evidence>
<evidence type="ECO:0000256" key="4">
    <source>
        <dbReference type="ARBA" id="ARBA00022729"/>
    </source>
</evidence>
<accession>A0A8J5SQ42</accession>
<comment type="similarity">
    <text evidence="2">Belongs to the CLV3/ESR signal peptide family.</text>
</comment>
<evidence type="ECO:0000313" key="9">
    <source>
        <dbReference type="EMBL" id="KAG8077960.1"/>
    </source>
</evidence>
<dbReference type="PANTHER" id="PTHR33869">
    <property type="entry name" value="CLAVATA3/ESR (CLE)-RELATED PROTEIN 3"/>
    <property type="match status" value="1"/>
</dbReference>
<feature type="chain" id="PRO_5035297520" evidence="8">
    <location>
        <begin position="26"/>
        <end position="73"/>
    </location>
</feature>
<evidence type="ECO:0000256" key="2">
    <source>
        <dbReference type="ARBA" id="ARBA00005416"/>
    </source>
</evidence>